<dbReference type="AlphaFoldDB" id="A0A2W4CIL8"/>
<evidence type="ECO:0000313" key="1">
    <source>
        <dbReference type="EMBL" id="PZM12897.1"/>
    </source>
</evidence>
<dbReference type="OrthoDB" id="8441435at2"/>
<dbReference type="EMBL" id="PCDP01000036">
    <property type="protein sequence ID" value="PZM12897.1"/>
    <property type="molecule type" value="Genomic_DNA"/>
</dbReference>
<comment type="caution">
    <text evidence="1">The sequence shown here is derived from an EMBL/GenBank/DDBJ whole genome shotgun (WGS) entry which is preliminary data.</text>
</comment>
<protein>
    <recommendedName>
        <fullName evidence="3">DUF4238 domain-containing protein</fullName>
    </recommendedName>
</protein>
<dbReference type="RefSeq" id="WP_111161092.1">
    <property type="nucleotide sequence ID" value="NZ_PCDP01000036.1"/>
</dbReference>
<accession>A0A2W4CIL8</accession>
<evidence type="ECO:0000313" key="2">
    <source>
        <dbReference type="Proteomes" id="UP000248925"/>
    </source>
</evidence>
<dbReference type="Proteomes" id="UP000248925">
    <property type="component" value="Unassembled WGS sequence"/>
</dbReference>
<organism evidence="1 2">
    <name type="scientific">Rhizobium tubonense</name>
    <dbReference type="NCBI Taxonomy" id="484088"/>
    <lineage>
        <taxon>Bacteria</taxon>
        <taxon>Pseudomonadati</taxon>
        <taxon>Pseudomonadota</taxon>
        <taxon>Alphaproteobacteria</taxon>
        <taxon>Hyphomicrobiales</taxon>
        <taxon>Rhizobiaceae</taxon>
        <taxon>Rhizobium/Agrobacterium group</taxon>
        <taxon>Rhizobium</taxon>
    </lineage>
</organism>
<name>A0A2W4CIL8_9HYPH</name>
<keyword evidence="2" id="KW-1185">Reference proteome</keyword>
<evidence type="ECO:0008006" key="3">
    <source>
        <dbReference type="Google" id="ProtNLM"/>
    </source>
</evidence>
<gene>
    <name evidence="1" type="ORF">CPY51_15255</name>
</gene>
<proteinExistence type="predicted"/>
<reference evidence="1 2" key="1">
    <citation type="journal article" date="2018" name="Sci. Rep.">
        <title>Rhizobium tumorigenes sp. nov., a novel plant tumorigenic bacterium isolated from cane gall tumors on thornless blackberry.</title>
        <authorList>
            <person name="Kuzmanovi N."/>
            <person name="Smalla K."/>
            <person name="Gronow S."/>
            <person name="PuBawska J."/>
        </authorList>
    </citation>
    <scope>NUCLEOTIDE SEQUENCE [LARGE SCALE GENOMIC DNA]</scope>
    <source>
        <strain evidence="1 2">CCBAU 85046</strain>
    </source>
</reference>
<sequence>MGRLNLHQLTKKQHIVPRRSIARFCNEAGLVRVTRKNGKTFLAKPENAGFCAPRLWEERSENGHKTIEDTFQAIADRICIGDLDIPDLQHSHDITAMFALWAVRSHLVEANDRGVGLRNMPGLKGFSSGADLSGWSSDERDQLEKAGYVISNPDGSIPGRMLAWPHMQRKINAIYSKVRGMKWGVLRAGDGQFLMPDRYRQTWILPLSPTTLLAAGRSEETLSADAVAKVNSLSMSEYRMWFLERP</sequence>